<evidence type="ECO:0000259" key="3">
    <source>
        <dbReference type="PROSITE" id="PS51186"/>
    </source>
</evidence>
<evidence type="ECO:0000313" key="4">
    <source>
        <dbReference type="EMBL" id="MDU8995775.1"/>
    </source>
</evidence>
<sequence length="155" mass="17687">MTNSTAATSVEVRLATEEDHQWLYELHEQAHKALVERAYGPWKQDQQRAFFASLVSDHDVFIFSDGDRRVGTVYLGERDGDVWLELVEILPELQRRGYGTLALRWVVERASKQGTGTLLQVHRVNADAHRLYLSEGFSPAGETETHHLLRKSVQS</sequence>
<evidence type="ECO:0000256" key="1">
    <source>
        <dbReference type="ARBA" id="ARBA00022679"/>
    </source>
</evidence>
<keyword evidence="2" id="KW-0012">Acyltransferase</keyword>
<dbReference type="InterPro" id="IPR016181">
    <property type="entry name" value="Acyl_CoA_acyltransferase"/>
</dbReference>
<feature type="domain" description="N-acetyltransferase" evidence="3">
    <location>
        <begin position="10"/>
        <end position="154"/>
    </location>
</feature>
<comment type="caution">
    <text evidence="4">The sequence shown here is derived from an EMBL/GenBank/DDBJ whole genome shotgun (WGS) entry which is preliminary data.</text>
</comment>
<accession>A0ABU3UPD6</accession>
<keyword evidence="5" id="KW-1185">Reference proteome</keyword>
<dbReference type="InterPro" id="IPR000182">
    <property type="entry name" value="GNAT_dom"/>
</dbReference>
<dbReference type="RefSeq" id="WP_316733575.1">
    <property type="nucleotide sequence ID" value="NZ_JARAKF010000001.1"/>
</dbReference>
<evidence type="ECO:0000256" key="2">
    <source>
        <dbReference type="ARBA" id="ARBA00023315"/>
    </source>
</evidence>
<keyword evidence="1" id="KW-0808">Transferase</keyword>
<evidence type="ECO:0000313" key="5">
    <source>
        <dbReference type="Proteomes" id="UP001257627"/>
    </source>
</evidence>
<proteinExistence type="predicted"/>
<protein>
    <submittedName>
        <fullName evidence="4">GNAT family N-acetyltransferase</fullName>
    </submittedName>
</protein>
<name>A0ABU3UPD6_9ACTN</name>
<dbReference type="CDD" id="cd04301">
    <property type="entry name" value="NAT_SF"/>
    <property type="match status" value="1"/>
</dbReference>
<dbReference type="Proteomes" id="UP001257627">
    <property type="component" value="Unassembled WGS sequence"/>
</dbReference>
<dbReference type="PANTHER" id="PTHR43800">
    <property type="entry name" value="PEPTIDYL-LYSINE N-ACETYLTRANSFERASE YJAB"/>
    <property type="match status" value="1"/>
</dbReference>
<dbReference type="EMBL" id="JARAKF010000001">
    <property type="protein sequence ID" value="MDU8995775.1"/>
    <property type="molecule type" value="Genomic_DNA"/>
</dbReference>
<dbReference type="PROSITE" id="PS51186">
    <property type="entry name" value="GNAT"/>
    <property type="match status" value="1"/>
</dbReference>
<reference evidence="4 5" key="1">
    <citation type="submission" date="2023-02" db="EMBL/GenBank/DDBJ databases">
        <authorList>
            <person name="Maleckis M."/>
        </authorList>
    </citation>
    <scope>NUCLEOTIDE SEQUENCE [LARGE SCALE GENOMIC DNA]</scope>
    <source>
        <strain evidence="4 5">P8-A2</strain>
    </source>
</reference>
<organism evidence="4 5">
    <name type="scientific">Streptomyces mirabilis</name>
    <dbReference type="NCBI Taxonomy" id="68239"/>
    <lineage>
        <taxon>Bacteria</taxon>
        <taxon>Bacillati</taxon>
        <taxon>Actinomycetota</taxon>
        <taxon>Actinomycetes</taxon>
        <taxon>Kitasatosporales</taxon>
        <taxon>Streptomycetaceae</taxon>
        <taxon>Streptomyces</taxon>
    </lineage>
</organism>
<dbReference type="Pfam" id="PF00583">
    <property type="entry name" value="Acetyltransf_1"/>
    <property type="match status" value="1"/>
</dbReference>
<dbReference type="SUPFAM" id="SSF55729">
    <property type="entry name" value="Acyl-CoA N-acyltransferases (Nat)"/>
    <property type="match status" value="1"/>
</dbReference>
<dbReference type="Gene3D" id="3.40.630.30">
    <property type="match status" value="1"/>
</dbReference>
<dbReference type="PANTHER" id="PTHR43800:SF1">
    <property type="entry name" value="PEPTIDYL-LYSINE N-ACETYLTRANSFERASE YJAB"/>
    <property type="match status" value="1"/>
</dbReference>
<gene>
    <name evidence="4" type="ORF">PU648_26150</name>
</gene>